<dbReference type="OrthoDB" id="12635at10239"/>
<evidence type="ECO:0000256" key="2">
    <source>
        <dbReference type="ARBA" id="ARBA00004328"/>
    </source>
</evidence>
<comment type="subcellular location">
    <subcellularLocation>
        <location evidence="2">Virion</location>
    </subcellularLocation>
</comment>
<dbReference type="SUPFAM" id="SSF47195">
    <property type="entry name" value="TMV-like viral coat proteins"/>
    <property type="match status" value="1"/>
</dbReference>
<comment type="similarity">
    <text evidence="3 8">Belongs to the virgaviridae capsid protein family.</text>
</comment>
<keyword evidence="6 8" id="KW-0167">Capsid protein</keyword>
<dbReference type="Gene3D" id="1.20.120.70">
    <property type="entry name" value="Tobacco mosaic virus-like, coat protein"/>
    <property type="match status" value="1"/>
</dbReference>
<reference evidence="9 11" key="1">
    <citation type="journal article" date="2014" name="Arch. Virol.">
        <title>Yellow tailflower mild mottle virus: a new tobamovirus described from Anthocercis littorea (Solanaceae) in Western Australia.</title>
        <authorList>
            <person name="Wylie S.J."/>
            <person name="Li H."/>
            <person name="Jones M.G."/>
        </authorList>
    </citation>
    <scope>NUCLEOTIDE SEQUENCE [LARGE SCALE GENOMIC DNA]</scope>
    <source>
        <strain evidence="9">Cervantes</strain>
        <strain evidence="10">Nb</strain>
    </source>
</reference>
<proteinExistence type="inferred from homology"/>
<keyword evidence="7 8" id="KW-0946">Virion</keyword>
<evidence type="ECO:0000256" key="4">
    <source>
        <dbReference type="ARBA" id="ARBA00018091"/>
    </source>
</evidence>
<dbReference type="Proteomes" id="UP000204299">
    <property type="component" value="Genome"/>
</dbReference>
<dbReference type="KEGG" id="vg:17622586"/>
<comment type="function">
    <text evidence="1">Capsid protein self-assembles to form rod-shaped virions about 18 nm in diameter with a central canal enclosing the viral genomic RNA.</text>
</comment>
<evidence type="ECO:0000256" key="5">
    <source>
        <dbReference type="ARBA" id="ARBA00022497"/>
    </source>
</evidence>
<evidence type="ECO:0000313" key="11">
    <source>
        <dbReference type="Proteomes" id="UP000204299"/>
    </source>
</evidence>
<evidence type="ECO:0000256" key="7">
    <source>
        <dbReference type="ARBA" id="ARBA00022844"/>
    </source>
</evidence>
<keyword evidence="5" id="KW-1139">Helical capsid protein</keyword>
<sequence length="158" mass="17805">MSYAITSPKQFAYLTNAYADPIALISLCNNALGNQFQTQNARTTVQQQFNDIWKELPTQISRFPVGIYRVYRFDSTIDPLITSVLNSFDTRNRIIETENPANPSTTEVVNATQRVDDATVNIRSSINNLCNELIRGTGFLNQATFEEASQLTWTARTT</sequence>
<dbReference type="InterPro" id="IPR036417">
    <property type="entry name" value="TMV-like_coat_sf"/>
</dbReference>
<evidence type="ECO:0000256" key="8">
    <source>
        <dbReference type="RuleBase" id="RU003967"/>
    </source>
</evidence>
<accession>U5XN01</accession>
<dbReference type="RefSeq" id="YP_008802587.1">
    <property type="nucleotide sequence ID" value="NC_022801.1"/>
</dbReference>
<dbReference type="Pfam" id="PF00721">
    <property type="entry name" value="TMV_coat"/>
    <property type="match status" value="1"/>
</dbReference>
<keyword evidence="11" id="KW-1185">Reference proteome</keyword>
<evidence type="ECO:0000256" key="1">
    <source>
        <dbReference type="ARBA" id="ARBA00003662"/>
    </source>
</evidence>
<dbReference type="EMBL" id="KF495565">
    <property type="protein sequence ID" value="AGZ63352.1"/>
    <property type="molecule type" value="Genomic_RNA"/>
</dbReference>
<dbReference type="GO" id="GO:0019029">
    <property type="term" value="C:helical viral capsid"/>
    <property type="evidence" value="ECO:0007669"/>
    <property type="project" value="UniProtKB-KW"/>
</dbReference>
<dbReference type="EMBL" id="KF495564">
    <property type="protein sequence ID" value="AGZ63348.1"/>
    <property type="molecule type" value="Genomic_RNA"/>
</dbReference>
<evidence type="ECO:0000313" key="10">
    <source>
        <dbReference type="EMBL" id="AGZ63352.1"/>
    </source>
</evidence>
<name>U5XN01_9VIRU</name>
<evidence type="ECO:0000256" key="3">
    <source>
        <dbReference type="ARBA" id="ARBA00005281"/>
    </source>
</evidence>
<organism evidence="9 11">
    <name type="scientific">Yellow tailflower mild mottle virus</name>
    <dbReference type="NCBI Taxonomy" id="1416026"/>
    <lineage>
        <taxon>Viruses</taxon>
        <taxon>Riboviria</taxon>
        <taxon>Orthornavirae</taxon>
        <taxon>Kitrinoviricota</taxon>
        <taxon>Alsuviricetes</taxon>
        <taxon>Martellivirales</taxon>
        <taxon>Virgaviridae</taxon>
        <taxon>Tobamovirus</taxon>
        <taxon>Tobamovirus anthocercis</taxon>
    </lineage>
</organism>
<evidence type="ECO:0000256" key="6">
    <source>
        <dbReference type="ARBA" id="ARBA00022561"/>
    </source>
</evidence>
<dbReference type="InterPro" id="IPR001337">
    <property type="entry name" value="TMV-like_coat"/>
</dbReference>
<evidence type="ECO:0000313" key="9">
    <source>
        <dbReference type="EMBL" id="AGZ63348.1"/>
    </source>
</evidence>
<protein>
    <recommendedName>
        <fullName evidence="4 8">Capsid protein</fullName>
    </recommendedName>
</protein>
<dbReference type="GO" id="GO:0005198">
    <property type="term" value="F:structural molecule activity"/>
    <property type="evidence" value="ECO:0007669"/>
    <property type="project" value="InterPro"/>
</dbReference>
<dbReference type="GeneID" id="17622586"/>